<sequence length="289" mass="32858">MWLDCQNIWPEYSSRFKSALSTFNTLRSLLVHPKDRTLLRGTETGRAFFTRRRLEKGEDGKEKTCVGCVDYGLKKTPEQDIILEIQIDPGPSPTTQDGISEEDHSTSLTDTNTSLSSSDNDHSSRIEHGTPIGRRTSSQVIPRPTREVSESEAAKENENACDLVLRPQDLRHFHPDDFEAFDPCTKGRFLITRRSDNRSADDAELSFYSGGEAADRSSSDCSINRNISVLHALDRLCKTSLSHLKNLFLRCTSAAPCEAVKRHAREAKSWEIEKHITFRRHNERLFYNK</sequence>
<reference evidence="2 3" key="1">
    <citation type="submission" date="2019-01" db="EMBL/GenBank/DDBJ databases">
        <title>Genome Assembly of Collichthys lucidus.</title>
        <authorList>
            <person name="Cai M."/>
            <person name="Xiao S."/>
        </authorList>
    </citation>
    <scope>NUCLEOTIDE SEQUENCE [LARGE SCALE GENOMIC DNA]</scope>
    <source>
        <strain evidence="2">JT15FE1705JMU</strain>
        <tissue evidence="2">Muscle</tissue>
    </source>
</reference>
<feature type="compositionally biased region" description="Basic and acidic residues" evidence="1">
    <location>
        <begin position="119"/>
        <end position="128"/>
    </location>
</feature>
<keyword evidence="3" id="KW-1185">Reference proteome</keyword>
<protein>
    <submittedName>
        <fullName evidence="2">Uncharacterized protein</fullName>
    </submittedName>
</protein>
<evidence type="ECO:0000313" key="3">
    <source>
        <dbReference type="Proteomes" id="UP000298787"/>
    </source>
</evidence>
<organism evidence="2 3">
    <name type="scientific">Collichthys lucidus</name>
    <name type="common">Big head croaker</name>
    <name type="synonym">Sciaena lucida</name>
    <dbReference type="NCBI Taxonomy" id="240159"/>
    <lineage>
        <taxon>Eukaryota</taxon>
        <taxon>Metazoa</taxon>
        <taxon>Chordata</taxon>
        <taxon>Craniata</taxon>
        <taxon>Vertebrata</taxon>
        <taxon>Euteleostomi</taxon>
        <taxon>Actinopterygii</taxon>
        <taxon>Neopterygii</taxon>
        <taxon>Teleostei</taxon>
        <taxon>Neoteleostei</taxon>
        <taxon>Acanthomorphata</taxon>
        <taxon>Eupercaria</taxon>
        <taxon>Sciaenidae</taxon>
        <taxon>Collichthys</taxon>
    </lineage>
</organism>
<evidence type="ECO:0000313" key="2">
    <source>
        <dbReference type="EMBL" id="TKS92486.1"/>
    </source>
</evidence>
<dbReference type="AlphaFoldDB" id="A0A4U5VUR3"/>
<evidence type="ECO:0000256" key="1">
    <source>
        <dbReference type="SAM" id="MobiDB-lite"/>
    </source>
</evidence>
<feature type="region of interest" description="Disordered" evidence="1">
    <location>
        <begin position="87"/>
        <end position="160"/>
    </location>
</feature>
<dbReference type="Proteomes" id="UP000298787">
    <property type="component" value="Chromosome 23"/>
</dbReference>
<dbReference type="EMBL" id="CM014100">
    <property type="protein sequence ID" value="TKS92486.1"/>
    <property type="molecule type" value="Genomic_DNA"/>
</dbReference>
<accession>A0A4U5VUR3</accession>
<proteinExistence type="predicted"/>
<feature type="compositionally biased region" description="Low complexity" evidence="1">
    <location>
        <begin position="106"/>
        <end position="118"/>
    </location>
</feature>
<dbReference type="STRING" id="240159.A0A4U5VUR3"/>
<feature type="compositionally biased region" description="Basic and acidic residues" evidence="1">
    <location>
        <begin position="144"/>
        <end position="158"/>
    </location>
</feature>
<name>A0A4U5VUR3_COLLU</name>
<gene>
    <name evidence="2" type="ORF">D9C73_025312</name>
</gene>